<gene>
    <name evidence="2" type="ORF">HGUI_00296</name>
</gene>
<dbReference type="OrthoDB" id="10264956at2759"/>
<accession>A0A1L0AVH6</accession>
<dbReference type="VEuPathDB" id="FungiDB:HGUI_00296"/>
<dbReference type="Gene3D" id="3.30.200.40">
    <property type="entry name" value="Scavenger mRNA decapping enzyme, N-terminal domain"/>
    <property type="match status" value="1"/>
</dbReference>
<dbReference type="GO" id="GO:0000932">
    <property type="term" value="C:P-body"/>
    <property type="evidence" value="ECO:0007669"/>
    <property type="project" value="TreeGrafter"/>
</dbReference>
<protein>
    <recommendedName>
        <fullName evidence="4">M7GpppX diphosphatase</fullName>
    </recommendedName>
</protein>
<dbReference type="GO" id="GO:0000340">
    <property type="term" value="F:RNA 7-methylguanosine cap binding"/>
    <property type="evidence" value="ECO:0007669"/>
    <property type="project" value="TreeGrafter"/>
</dbReference>
<dbReference type="InterPro" id="IPR008594">
    <property type="entry name" value="DcpS/DCS2"/>
</dbReference>
<dbReference type="SUPFAM" id="SSF102860">
    <property type="entry name" value="mRNA decapping enzyme DcpS N-terminal domain"/>
    <property type="match status" value="1"/>
</dbReference>
<dbReference type="PANTHER" id="PTHR12978:SF0">
    <property type="entry name" value="M7GPPPX DIPHOSPHATASE"/>
    <property type="match status" value="1"/>
</dbReference>
<dbReference type="AlphaFoldDB" id="A0A1L0AVH6"/>
<dbReference type="GO" id="GO:0005634">
    <property type="term" value="C:nucleus"/>
    <property type="evidence" value="ECO:0007669"/>
    <property type="project" value="TreeGrafter"/>
</dbReference>
<dbReference type="GO" id="GO:0000290">
    <property type="term" value="P:deadenylation-dependent decapping of nuclear-transcribed mRNA"/>
    <property type="evidence" value="ECO:0007669"/>
    <property type="project" value="InterPro"/>
</dbReference>
<dbReference type="EMBL" id="FQNF01000004">
    <property type="protein sequence ID" value="SGZ38096.1"/>
    <property type="molecule type" value="Genomic_DNA"/>
</dbReference>
<dbReference type="InterPro" id="IPR011145">
    <property type="entry name" value="Scavenger_mRNA_decap_enz_N"/>
</dbReference>
<keyword evidence="3" id="KW-1185">Reference proteome</keyword>
<dbReference type="Proteomes" id="UP000183365">
    <property type="component" value="Unassembled WGS sequence"/>
</dbReference>
<evidence type="ECO:0000313" key="3">
    <source>
        <dbReference type="Proteomes" id="UP000183365"/>
    </source>
</evidence>
<comment type="similarity">
    <text evidence="1">Belongs to the HIT family.</text>
</comment>
<dbReference type="PANTHER" id="PTHR12978">
    <property type="entry name" value="HISTIDINE TRIAD HIT PROTEIN MEMBER"/>
    <property type="match status" value="1"/>
</dbReference>
<dbReference type="InterPro" id="IPR036265">
    <property type="entry name" value="HIT-like_sf"/>
</dbReference>
<dbReference type="Pfam" id="PF11969">
    <property type="entry name" value="DcpS_C"/>
    <property type="match status" value="1"/>
</dbReference>
<dbReference type="SUPFAM" id="SSF54197">
    <property type="entry name" value="HIT-like"/>
    <property type="match status" value="1"/>
</dbReference>
<evidence type="ECO:0000256" key="1">
    <source>
        <dbReference type="ARBA" id="ARBA00010208"/>
    </source>
</evidence>
<organism evidence="2 3">
    <name type="scientific">Hanseniaspora guilliermondii</name>
    <dbReference type="NCBI Taxonomy" id="56406"/>
    <lineage>
        <taxon>Eukaryota</taxon>
        <taxon>Fungi</taxon>
        <taxon>Dikarya</taxon>
        <taxon>Ascomycota</taxon>
        <taxon>Saccharomycotina</taxon>
        <taxon>Saccharomycetes</taxon>
        <taxon>Saccharomycodales</taxon>
        <taxon>Saccharomycodaceae</taxon>
        <taxon>Hanseniaspora</taxon>
    </lineage>
</organism>
<proteinExistence type="inferred from homology"/>
<evidence type="ECO:0008006" key="4">
    <source>
        <dbReference type="Google" id="ProtNLM"/>
    </source>
</evidence>
<dbReference type="GO" id="GO:0016787">
    <property type="term" value="F:hydrolase activity"/>
    <property type="evidence" value="ECO:0007669"/>
    <property type="project" value="InterPro"/>
</dbReference>
<evidence type="ECO:0000313" key="2">
    <source>
        <dbReference type="EMBL" id="SGZ38096.1"/>
    </source>
</evidence>
<dbReference type="Gene3D" id="3.30.428.10">
    <property type="entry name" value="HIT-like"/>
    <property type="match status" value="1"/>
</dbReference>
<sequence length="305" mass="36462">MHSKLEQLLSKFIYIKTLQEDAVNKSSTLYGYIPLNGEKEVSKDNRAILHINNQILSAIDIQEYFNIRNTKDNDCYHWGEGSLKTKDDASPYKFNLIYPASDKHLSKYDYKNRNFQVIETPELYRNVVKPYIDYNIQEGSIQWVHNIIQGKTEQESIRFDEPDFLVLPDMKWTDETDLKNMYLLLLFKNYQFTSIRELCTKEHLTMLKNVKKFVENEILTRYGNTSIDKVKLYFHYQPSYYQLHLHIVHADNELNYKSMLLGKDCHFLDTVINNMEMMIDYYQKCNMVYYLTDTSELYKRLKEAM</sequence>
<name>A0A1L0AVH6_9ASCO</name>
<reference evidence="3" key="1">
    <citation type="submission" date="2016-11" db="EMBL/GenBank/DDBJ databases">
        <authorList>
            <person name="Guldener U."/>
        </authorList>
    </citation>
    <scope>NUCLEOTIDE SEQUENCE [LARGE SCALE GENOMIC DNA]</scope>
</reference>
<dbReference type="Pfam" id="PF05652">
    <property type="entry name" value="DcpS"/>
    <property type="match status" value="1"/>
</dbReference>